<proteinExistence type="predicted"/>
<dbReference type="Proteomes" id="UP001165580">
    <property type="component" value="Unassembled WGS sequence"/>
</dbReference>
<accession>A0ABT2GG63</accession>
<reference evidence="1" key="1">
    <citation type="submission" date="2022-08" db="EMBL/GenBank/DDBJ databases">
        <authorList>
            <person name="Deng Y."/>
            <person name="Han X.-F."/>
            <person name="Zhang Y.-Q."/>
        </authorList>
    </citation>
    <scope>NUCLEOTIDE SEQUENCE</scope>
    <source>
        <strain evidence="1">CPCC 205716</strain>
    </source>
</reference>
<gene>
    <name evidence="1" type="ORF">NVV95_08555</name>
</gene>
<protein>
    <submittedName>
        <fullName evidence="1">Uncharacterized protein</fullName>
    </submittedName>
</protein>
<dbReference type="RefSeq" id="WP_259486127.1">
    <property type="nucleotide sequence ID" value="NZ_JANTEZ010000003.1"/>
</dbReference>
<keyword evidence="2" id="KW-1185">Reference proteome</keyword>
<organism evidence="1 2">
    <name type="scientific">Herbiconiux gentiana</name>
    <dbReference type="NCBI Taxonomy" id="2970912"/>
    <lineage>
        <taxon>Bacteria</taxon>
        <taxon>Bacillati</taxon>
        <taxon>Actinomycetota</taxon>
        <taxon>Actinomycetes</taxon>
        <taxon>Micrococcales</taxon>
        <taxon>Microbacteriaceae</taxon>
        <taxon>Herbiconiux</taxon>
    </lineage>
</organism>
<sequence length="51" mass="5455">MIIDEPVAAAEAPASYEMARVSPGLTSRASMPRVRSRASMHSRLLATIVLS</sequence>
<evidence type="ECO:0000313" key="1">
    <source>
        <dbReference type="EMBL" id="MCS5714602.1"/>
    </source>
</evidence>
<evidence type="ECO:0000313" key="2">
    <source>
        <dbReference type="Proteomes" id="UP001165580"/>
    </source>
</evidence>
<comment type="caution">
    <text evidence="1">The sequence shown here is derived from an EMBL/GenBank/DDBJ whole genome shotgun (WGS) entry which is preliminary data.</text>
</comment>
<dbReference type="EMBL" id="JANTEZ010000003">
    <property type="protein sequence ID" value="MCS5714602.1"/>
    <property type="molecule type" value="Genomic_DNA"/>
</dbReference>
<name>A0ABT2GG63_9MICO</name>